<evidence type="ECO:0000259" key="3">
    <source>
        <dbReference type="PROSITE" id="PS51677"/>
    </source>
</evidence>
<dbReference type="InterPro" id="IPR002509">
    <property type="entry name" value="NODB_dom"/>
</dbReference>
<dbReference type="Pfam" id="PF01522">
    <property type="entry name" value="Polysacc_deac_1"/>
    <property type="match status" value="1"/>
</dbReference>
<protein>
    <recommendedName>
        <fullName evidence="3">NodB homology domain-containing protein</fullName>
    </recommendedName>
</protein>
<dbReference type="GO" id="GO:0016810">
    <property type="term" value="F:hydrolase activity, acting on carbon-nitrogen (but not peptide) bonds"/>
    <property type="evidence" value="ECO:0007669"/>
    <property type="project" value="InterPro"/>
</dbReference>
<dbReference type="Gene3D" id="3.20.20.370">
    <property type="entry name" value="Glycoside hydrolase/deacetylase"/>
    <property type="match status" value="1"/>
</dbReference>
<comment type="subcellular location">
    <subcellularLocation>
        <location evidence="1">Secreted</location>
    </subcellularLocation>
</comment>
<evidence type="ECO:0000256" key="1">
    <source>
        <dbReference type="ARBA" id="ARBA00004613"/>
    </source>
</evidence>
<dbReference type="GO" id="GO:0005975">
    <property type="term" value="P:carbohydrate metabolic process"/>
    <property type="evidence" value="ECO:0007669"/>
    <property type="project" value="InterPro"/>
</dbReference>
<dbReference type="CDD" id="cd10973">
    <property type="entry name" value="CE4_DAC_u4_5s"/>
    <property type="match status" value="1"/>
</dbReference>
<proteinExistence type="predicted"/>
<keyword evidence="2" id="KW-0732">Signal</keyword>
<dbReference type="PANTHER" id="PTHR34216">
    <property type="match status" value="1"/>
</dbReference>
<dbReference type="SUPFAM" id="SSF88713">
    <property type="entry name" value="Glycoside hydrolase/deacetylase"/>
    <property type="match status" value="1"/>
</dbReference>
<dbReference type="PANTHER" id="PTHR34216:SF3">
    <property type="entry name" value="POLY-BETA-1,6-N-ACETYL-D-GLUCOSAMINE N-DEACETYLASE"/>
    <property type="match status" value="1"/>
</dbReference>
<organism evidence="4">
    <name type="scientific">marine metagenome</name>
    <dbReference type="NCBI Taxonomy" id="408172"/>
    <lineage>
        <taxon>unclassified sequences</taxon>
        <taxon>metagenomes</taxon>
        <taxon>ecological metagenomes</taxon>
    </lineage>
</organism>
<dbReference type="EMBL" id="UINC01030299">
    <property type="protein sequence ID" value="SVB14463.1"/>
    <property type="molecule type" value="Genomic_DNA"/>
</dbReference>
<reference evidence="4" key="1">
    <citation type="submission" date="2018-05" db="EMBL/GenBank/DDBJ databases">
        <authorList>
            <person name="Lanie J.A."/>
            <person name="Ng W.-L."/>
            <person name="Kazmierczak K.M."/>
            <person name="Andrzejewski T.M."/>
            <person name="Davidsen T.M."/>
            <person name="Wayne K.J."/>
            <person name="Tettelin H."/>
            <person name="Glass J.I."/>
            <person name="Rusch D."/>
            <person name="Podicherti R."/>
            <person name="Tsui H.-C.T."/>
            <person name="Winkler M.E."/>
        </authorList>
    </citation>
    <scope>NUCLEOTIDE SEQUENCE</scope>
</reference>
<feature type="non-terminal residue" evidence="4">
    <location>
        <position position="195"/>
    </location>
</feature>
<dbReference type="AlphaFoldDB" id="A0A382BMY4"/>
<evidence type="ECO:0000256" key="2">
    <source>
        <dbReference type="ARBA" id="ARBA00022729"/>
    </source>
</evidence>
<sequence>MAYLLIIIFLNSNSYGENNRYFEFDKGIIALMYHRFDEHKYPSTNIQMDIFKEQINIIENLKINFLHPKNFNEEISKPNEVKKILLTIDDGFQSFYDNAWPILKKENIPFILFISTAYVGKNGYMNWEQIKEIEKSGLGIIGNHSHTHEYLVDKTNNQIINDLNQAIALFEKELGHSPSYFSYPFGEYSNDFKKI</sequence>
<evidence type="ECO:0000313" key="4">
    <source>
        <dbReference type="EMBL" id="SVB14463.1"/>
    </source>
</evidence>
<feature type="domain" description="NodB homology" evidence="3">
    <location>
        <begin position="82"/>
        <end position="195"/>
    </location>
</feature>
<dbReference type="PROSITE" id="PS51677">
    <property type="entry name" value="NODB"/>
    <property type="match status" value="1"/>
</dbReference>
<name>A0A382BMY4_9ZZZZ</name>
<accession>A0A382BMY4</accession>
<dbReference type="InterPro" id="IPR051398">
    <property type="entry name" value="Polysacch_Deacetylase"/>
</dbReference>
<dbReference type="GO" id="GO:0005576">
    <property type="term" value="C:extracellular region"/>
    <property type="evidence" value="ECO:0007669"/>
    <property type="project" value="UniProtKB-SubCell"/>
</dbReference>
<gene>
    <name evidence="4" type="ORF">METZ01_LOCUS167317</name>
</gene>
<dbReference type="InterPro" id="IPR011330">
    <property type="entry name" value="Glyco_hydro/deAcase_b/a-brl"/>
</dbReference>